<proteinExistence type="predicted"/>
<comment type="caution">
    <text evidence="2">The sequence shown here is derived from an EMBL/GenBank/DDBJ whole genome shotgun (WGS) entry which is preliminary data.</text>
</comment>
<feature type="region of interest" description="Disordered" evidence="1">
    <location>
        <begin position="59"/>
        <end position="79"/>
    </location>
</feature>
<name>A0A6A4S0C1_SCOMX</name>
<evidence type="ECO:0000256" key="1">
    <source>
        <dbReference type="SAM" id="MobiDB-lite"/>
    </source>
</evidence>
<organism evidence="2 3">
    <name type="scientific">Scophthalmus maximus</name>
    <name type="common">Turbot</name>
    <name type="synonym">Psetta maxima</name>
    <dbReference type="NCBI Taxonomy" id="52904"/>
    <lineage>
        <taxon>Eukaryota</taxon>
        <taxon>Metazoa</taxon>
        <taxon>Chordata</taxon>
        <taxon>Craniata</taxon>
        <taxon>Vertebrata</taxon>
        <taxon>Euteleostomi</taxon>
        <taxon>Actinopterygii</taxon>
        <taxon>Neopterygii</taxon>
        <taxon>Teleostei</taxon>
        <taxon>Neoteleostei</taxon>
        <taxon>Acanthomorphata</taxon>
        <taxon>Carangaria</taxon>
        <taxon>Pleuronectiformes</taxon>
        <taxon>Pleuronectoidei</taxon>
        <taxon>Scophthalmidae</taxon>
        <taxon>Scophthalmus</taxon>
    </lineage>
</organism>
<feature type="compositionally biased region" description="Basic and acidic residues" evidence="1">
    <location>
        <begin position="8"/>
        <end position="17"/>
    </location>
</feature>
<protein>
    <submittedName>
        <fullName evidence="2">Uncharacterized protein</fullName>
    </submittedName>
</protein>
<reference evidence="2 3" key="1">
    <citation type="submission" date="2019-06" db="EMBL/GenBank/DDBJ databases">
        <title>Draft genomes of female and male turbot (Scophthalmus maximus).</title>
        <authorList>
            <person name="Xu H."/>
            <person name="Xu X.-W."/>
            <person name="Shao C."/>
            <person name="Chen S."/>
        </authorList>
    </citation>
    <scope>NUCLEOTIDE SEQUENCE [LARGE SCALE GENOMIC DNA]</scope>
    <source>
        <strain evidence="2">Ysfricsl-2016a</strain>
        <tissue evidence="2">Blood</tissue>
    </source>
</reference>
<gene>
    <name evidence="2" type="ORF">F2P81_022469</name>
</gene>
<dbReference type="AlphaFoldDB" id="A0A6A4S0C1"/>
<accession>A0A6A4S0C1</accession>
<dbReference type="EMBL" id="VEVO01000020">
    <property type="protein sequence ID" value="KAF0025588.1"/>
    <property type="molecule type" value="Genomic_DNA"/>
</dbReference>
<feature type="compositionally biased region" description="Polar residues" evidence="1">
    <location>
        <begin position="59"/>
        <end position="73"/>
    </location>
</feature>
<sequence length="79" mass="9128">MRRLRQRFYQEKARELDSETTNIIDPEERRDQLTDVPDHVTDNLPVIPSVSEQAASLRQYSKSAPYTPVSGSAVNRKLR</sequence>
<dbReference type="Proteomes" id="UP000438429">
    <property type="component" value="Unassembled WGS sequence"/>
</dbReference>
<evidence type="ECO:0000313" key="3">
    <source>
        <dbReference type="Proteomes" id="UP000438429"/>
    </source>
</evidence>
<evidence type="ECO:0000313" key="2">
    <source>
        <dbReference type="EMBL" id="KAF0025588.1"/>
    </source>
</evidence>
<feature type="region of interest" description="Disordered" evidence="1">
    <location>
        <begin position="1"/>
        <end position="31"/>
    </location>
</feature>